<dbReference type="RefSeq" id="XP_012647488.1">
    <property type="nucleotide sequence ID" value="XM_012792034.1"/>
</dbReference>
<dbReference type="VEuPathDB" id="PiroplasmaDB:BMR1_01G02105"/>
<dbReference type="InterPro" id="IPR051229">
    <property type="entry name" value="ALYREF_mRNA_export"/>
</dbReference>
<protein>
    <submittedName>
        <fullName evidence="5">THO complex subunit 4-A</fullName>
    </submittedName>
</protein>
<dbReference type="OrthoDB" id="1049195at2759"/>
<dbReference type="InterPro" id="IPR000504">
    <property type="entry name" value="RRM_dom"/>
</dbReference>
<evidence type="ECO:0000256" key="3">
    <source>
        <dbReference type="SAM" id="MobiDB-lite"/>
    </source>
</evidence>
<name>I7J8I6_BABMR</name>
<organism evidence="5 6">
    <name type="scientific">Babesia microti (strain RI)</name>
    <dbReference type="NCBI Taxonomy" id="1133968"/>
    <lineage>
        <taxon>Eukaryota</taxon>
        <taxon>Sar</taxon>
        <taxon>Alveolata</taxon>
        <taxon>Apicomplexa</taxon>
        <taxon>Aconoidasida</taxon>
        <taxon>Piroplasmida</taxon>
        <taxon>Babesiidae</taxon>
        <taxon>Babesia</taxon>
    </lineage>
</organism>
<dbReference type="Pfam" id="PF00076">
    <property type="entry name" value="RRM_1"/>
    <property type="match status" value="1"/>
</dbReference>
<dbReference type="GO" id="GO:0005634">
    <property type="term" value="C:nucleus"/>
    <property type="evidence" value="ECO:0007669"/>
    <property type="project" value="TreeGrafter"/>
</dbReference>
<accession>I7J8I6</accession>
<feature type="compositionally biased region" description="Polar residues" evidence="3">
    <location>
        <begin position="1"/>
        <end position="10"/>
    </location>
</feature>
<dbReference type="GO" id="GO:0006406">
    <property type="term" value="P:mRNA export from nucleus"/>
    <property type="evidence" value="ECO:0007669"/>
    <property type="project" value="TreeGrafter"/>
</dbReference>
<dbReference type="SUPFAM" id="SSF54928">
    <property type="entry name" value="RNA-binding domain, RBD"/>
    <property type="match status" value="1"/>
</dbReference>
<reference evidence="5 6" key="2">
    <citation type="journal article" date="2013" name="PLoS ONE">
        <title>Whole genome mapping and re-organization of the nuclear and mitochondrial genomes of Babesia microti isolates.</title>
        <authorList>
            <person name="Cornillot E."/>
            <person name="Dassouli A."/>
            <person name="Garg A."/>
            <person name="Pachikara N."/>
            <person name="Randazzo S."/>
            <person name="Depoix D."/>
            <person name="Carcy B."/>
            <person name="Delbecq S."/>
            <person name="Frutos R."/>
            <person name="Silva J.C."/>
            <person name="Sutton R."/>
            <person name="Krause P.J."/>
            <person name="Mamoun C.B."/>
        </authorList>
    </citation>
    <scope>NUCLEOTIDE SEQUENCE [LARGE SCALE GENOMIC DNA]</scope>
    <source>
        <strain evidence="5 6">RI</strain>
    </source>
</reference>
<evidence type="ECO:0000313" key="5">
    <source>
        <dbReference type="EMBL" id="CCF72879.1"/>
    </source>
</evidence>
<reference evidence="5 6" key="1">
    <citation type="journal article" date="2012" name="Nucleic Acids Res.">
        <title>Sequencing of the smallest Apicomplexan genome from the human pathogen Babesia microti.</title>
        <authorList>
            <person name="Cornillot E."/>
            <person name="Hadj-Kaddour K."/>
            <person name="Dassouli A."/>
            <person name="Noel B."/>
            <person name="Ranwez V."/>
            <person name="Vacherie B."/>
            <person name="Augagneur Y."/>
            <person name="Bres V."/>
            <person name="Duclos A."/>
            <person name="Randazzo S."/>
            <person name="Carcy B."/>
            <person name="Debierre-Grockiego F."/>
            <person name="Delbecq S."/>
            <person name="Moubri-Menage K."/>
            <person name="Shams-Eldin H."/>
            <person name="Usmani-Brown S."/>
            <person name="Bringaud F."/>
            <person name="Wincker P."/>
            <person name="Vivares C.P."/>
            <person name="Schwarz R.T."/>
            <person name="Schetters T.P."/>
            <person name="Krause P.J."/>
            <person name="Gorenflot A."/>
            <person name="Berry V."/>
            <person name="Barbe V."/>
            <person name="Ben Mamoun C."/>
        </authorList>
    </citation>
    <scope>NUCLEOTIDE SEQUENCE [LARGE SCALE GENOMIC DNA]</scope>
    <source>
        <strain evidence="5 6">RI</strain>
    </source>
</reference>
<dbReference type="PANTHER" id="PTHR19965:SF35">
    <property type="entry name" value="RNA ANNEALING PROTEIN YRA1"/>
    <property type="match status" value="1"/>
</dbReference>
<dbReference type="SMART" id="SM00360">
    <property type="entry name" value="RRM"/>
    <property type="match status" value="1"/>
</dbReference>
<dbReference type="CDD" id="cd12418">
    <property type="entry name" value="RRM_Aly_REF_like"/>
    <property type="match status" value="1"/>
</dbReference>
<dbReference type="PANTHER" id="PTHR19965">
    <property type="entry name" value="RNA AND EXPORT FACTOR BINDING PROTEIN"/>
    <property type="match status" value="1"/>
</dbReference>
<evidence type="ECO:0000313" key="6">
    <source>
        <dbReference type="Proteomes" id="UP000002899"/>
    </source>
</evidence>
<dbReference type="GO" id="GO:0003729">
    <property type="term" value="F:mRNA binding"/>
    <property type="evidence" value="ECO:0007669"/>
    <property type="project" value="TreeGrafter"/>
</dbReference>
<proteinExistence type="predicted"/>
<dbReference type="InterPro" id="IPR012677">
    <property type="entry name" value="Nucleotide-bd_a/b_plait_sf"/>
</dbReference>
<dbReference type="AlphaFoldDB" id="I7J8I6"/>
<feature type="domain" description="RRM" evidence="4">
    <location>
        <begin position="54"/>
        <end position="131"/>
    </location>
</feature>
<dbReference type="GeneID" id="24423493"/>
<gene>
    <name evidence="5" type="ORF">BMR1_01G02105</name>
</gene>
<dbReference type="PROSITE" id="PS50102">
    <property type="entry name" value="RRM"/>
    <property type="match status" value="1"/>
</dbReference>
<dbReference type="Proteomes" id="UP000002899">
    <property type="component" value="Chromosome I"/>
</dbReference>
<evidence type="ECO:0000259" key="4">
    <source>
        <dbReference type="PROSITE" id="PS50102"/>
    </source>
</evidence>
<dbReference type="Gene3D" id="3.30.70.330">
    <property type="match status" value="1"/>
</dbReference>
<reference evidence="5 6" key="3">
    <citation type="journal article" date="2016" name="Sci. Rep.">
        <title>Genome-wide diversity and gene expression profiling of Babesia microti isolates identify polymorphic genes that mediate host-pathogen interactions.</title>
        <authorList>
            <person name="Silva J.C."/>
            <person name="Cornillot E."/>
            <person name="McCracken C."/>
            <person name="Usmani-Brown S."/>
            <person name="Dwivedi A."/>
            <person name="Ifeonu O.O."/>
            <person name="Crabtree J."/>
            <person name="Gotia H.T."/>
            <person name="Virji A.Z."/>
            <person name="Reynes C."/>
            <person name="Colinge J."/>
            <person name="Kumar V."/>
            <person name="Lawres L."/>
            <person name="Pazzi J.E."/>
            <person name="Pablo J.V."/>
            <person name="Hung C."/>
            <person name="Brancato J."/>
            <person name="Kumari P."/>
            <person name="Orvis J."/>
            <person name="Tretina K."/>
            <person name="Chibucos M."/>
            <person name="Ott S."/>
            <person name="Sadzewicz L."/>
            <person name="Sengamalay N."/>
            <person name="Shetty A.C."/>
            <person name="Su Q."/>
            <person name="Tallon L."/>
            <person name="Fraser C.M."/>
            <person name="Frutos R."/>
            <person name="Molina D.M."/>
            <person name="Krause P.J."/>
            <person name="Ben Mamoun C."/>
        </authorList>
    </citation>
    <scope>NUCLEOTIDE SEQUENCE [LARGE SCALE GENOMIC DNA]</scope>
    <source>
        <strain evidence="5 6">RI</strain>
    </source>
</reference>
<dbReference type="EMBL" id="FO082871">
    <property type="protein sequence ID" value="CCF72879.1"/>
    <property type="molecule type" value="Genomic_DNA"/>
</dbReference>
<dbReference type="InterPro" id="IPR035979">
    <property type="entry name" value="RBD_domain_sf"/>
</dbReference>
<keyword evidence="1 2" id="KW-0694">RNA-binding</keyword>
<feature type="region of interest" description="Disordered" evidence="3">
    <location>
        <begin position="1"/>
        <end position="41"/>
    </location>
</feature>
<evidence type="ECO:0000256" key="1">
    <source>
        <dbReference type="ARBA" id="ARBA00022884"/>
    </source>
</evidence>
<dbReference type="KEGG" id="bmic:BMR1_01G02105"/>
<keyword evidence="6" id="KW-1185">Reference proteome</keyword>
<sequence length="164" mass="19091">MTMTLSTSDKLSMALDDIPPKNTGNRSERFRPGGGGRRRFTNDRRFQHGMVIKHIIRISNLDHTIRDNDLMELFSSIGPVVKTWIDYDRTDRSLGTGGCIYERESDAKQAMSQFNGRKIEGLPINLEYHRSKYPNTQNRFTRNSRANRFNTKDRLIKKPIKCPW</sequence>
<evidence type="ECO:0000256" key="2">
    <source>
        <dbReference type="PROSITE-ProRule" id="PRU00176"/>
    </source>
</evidence>